<name>A0ABS5HWH1_9RHOB</name>
<reference evidence="2 3" key="1">
    <citation type="journal article" date="2021" name="Arch. Microbiol.">
        <title>Thalassobius aquimarinus sp. nov., isolated from the Sea of Japan seashore.</title>
        <authorList>
            <person name="Kurilenko V.V."/>
            <person name="Romanenko L.A."/>
            <person name="Chernysheva N.Y."/>
            <person name="Velansky P.V."/>
            <person name="Tekutyeva L.A."/>
            <person name="Isaeva M.P."/>
            <person name="Mikhailov V.V."/>
        </authorList>
    </citation>
    <scope>NUCLEOTIDE SEQUENCE [LARGE SCALE GENOMIC DNA]</scope>
    <source>
        <strain evidence="2 3">KMM 8518</strain>
    </source>
</reference>
<keyword evidence="3" id="KW-1185">Reference proteome</keyword>
<dbReference type="InterPro" id="IPR002716">
    <property type="entry name" value="PIN_dom"/>
</dbReference>
<evidence type="ECO:0000259" key="1">
    <source>
        <dbReference type="Pfam" id="PF13470"/>
    </source>
</evidence>
<dbReference type="InterPro" id="IPR029060">
    <property type="entry name" value="PIN-like_dom_sf"/>
</dbReference>
<dbReference type="SUPFAM" id="SSF88723">
    <property type="entry name" value="PIN domain-like"/>
    <property type="match status" value="1"/>
</dbReference>
<organism evidence="2 3">
    <name type="scientific">Thalassovita aquimarina</name>
    <dbReference type="NCBI Taxonomy" id="2785917"/>
    <lineage>
        <taxon>Bacteria</taxon>
        <taxon>Pseudomonadati</taxon>
        <taxon>Pseudomonadota</taxon>
        <taxon>Alphaproteobacteria</taxon>
        <taxon>Rhodobacterales</taxon>
        <taxon>Roseobacteraceae</taxon>
        <taxon>Thalassovita</taxon>
    </lineage>
</organism>
<accession>A0ABS5HWH1</accession>
<dbReference type="NCBIfam" id="NF046100">
    <property type="entry name" value="RSP_2648_fam_PIN"/>
    <property type="match status" value="1"/>
</dbReference>
<proteinExistence type="predicted"/>
<dbReference type="RefSeq" id="WP_212702856.1">
    <property type="nucleotide sequence ID" value="NZ_JADMKU010000025.1"/>
</dbReference>
<comment type="caution">
    <text evidence="2">The sequence shown here is derived from an EMBL/GenBank/DDBJ whole genome shotgun (WGS) entry which is preliminary data.</text>
</comment>
<evidence type="ECO:0000313" key="3">
    <source>
        <dbReference type="Proteomes" id="UP001195941"/>
    </source>
</evidence>
<dbReference type="Pfam" id="PF13470">
    <property type="entry name" value="PIN_3"/>
    <property type="match status" value="1"/>
</dbReference>
<dbReference type="EMBL" id="JADMKU010000025">
    <property type="protein sequence ID" value="MBR9653234.1"/>
    <property type="molecule type" value="Genomic_DNA"/>
</dbReference>
<sequence length="193" mass="21410">MKVLLDTCVIYPTVMREVLLGVARAGVFTPLWSARILEEWARAARKLGPGGEAQARGEIAMLRAAWPKAEVRWKPSLEDRLWLPDAADTHVLAAAIAGSADLILTLNAQDFPRNVLAEEGLARQDPDGFLHGIWQAQPELVAGVVEQVRLEAERLSGEPWEVRKLMKKAKLPRLGKALAGQNRYWHSAVRLDP</sequence>
<protein>
    <submittedName>
        <fullName evidence="2">PIN domain-containing protein</fullName>
    </submittedName>
</protein>
<dbReference type="Proteomes" id="UP001195941">
    <property type="component" value="Unassembled WGS sequence"/>
</dbReference>
<evidence type="ECO:0000313" key="2">
    <source>
        <dbReference type="EMBL" id="MBR9653234.1"/>
    </source>
</evidence>
<gene>
    <name evidence="2" type="ORF">IT775_19115</name>
</gene>
<feature type="domain" description="PIN" evidence="1">
    <location>
        <begin position="2"/>
        <end position="107"/>
    </location>
</feature>